<evidence type="ECO:0000313" key="1">
    <source>
        <dbReference type="EMBL" id="MFD1738540.1"/>
    </source>
</evidence>
<accession>A0ABW4LTV5</accession>
<dbReference type="Proteomes" id="UP001597214">
    <property type="component" value="Unassembled WGS sequence"/>
</dbReference>
<dbReference type="RefSeq" id="WP_377929744.1">
    <property type="nucleotide sequence ID" value="NZ_JBHUEM010000045.1"/>
</dbReference>
<gene>
    <name evidence="1" type="ORF">ACFSCX_18620</name>
</gene>
<dbReference type="EMBL" id="JBHUEM010000045">
    <property type="protein sequence ID" value="MFD1738540.1"/>
    <property type="molecule type" value="Genomic_DNA"/>
</dbReference>
<protein>
    <submittedName>
        <fullName evidence="1">Uncharacterized protein</fullName>
    </submittedName>
</protein>
<organism evidence="1 2">
    <name type="scientific">Bacillus salitolerans</name>
    <dbReference type="NCBI Taxonomy" id="1437434"/>
    <lineage>
        <taxon>Bacteria</taxon>
        <taxon>Bacillati</taxon>
        <taxon>Bacillota</taxon>
        <taxon>Bacilli</taxon>
        <taxon>Bacillales</taxon>
        <taxon>Bacillaceae</taxon>
        <taxon>Bacillus</taxon>
    </lineage>
</organism>
<evidence type="ECO:0000313" key="2">
    <source>
        <dbReference type="Proteomes" id="UP001597214"/>
    </source>
</evidence>
<proteinExistence type="predicted"/>
<keyword evidence="2" id="KW-1185">Reference proteome</keyword>
<sequence>MTYVIDRANVKKERDIVQCSFTIKNNKIDYIARQMNRVDFFKMDVSEYLLTPGHVMLDFQIEELNNFLTLKNYMKEKLISKGCTTVLFTITIDYEAQLLSKLKKAKHRMINSPIDYSIGIKIPIRALTPSLIRQCKRYKIPVIFVSLSEQDLGRVAWGWIRDALYPYYPCIVPIWREDFTKNKFKKVTEFWQELCLQEQIPTIPFVPSTGEPLPRNVLCRIGIYPLKGDIRIGGDVDYNLYPKKDVGFDNLGEVKYDMDKPIITVHKGRTIKVGDHFYINPGFGEQVVIKVPGYFASTFE</sequence>
<name>A0ABW4LTV5_9BACI</name>
<reference evidence="2" key="1">
    <citation type="journal article" date="2019" name="Int. J. Syst. Evol. Microbiol.">
        <title>The Global Catalogue of Microorganisms (GCM) 10K type strain sequencing project: providing services to taxonomists for standard genome sequencing and annotation.</title>
        <authorList>
            <consortium name="The Broad Institute Genomics Platform"/>
            <consortium name="The Broad Institute Genome Sequencing Center for Infectious Disease"/>
            <person name="Wu L."/>
            <person name="Ma J."/>
        </authorList>
    </citation>
    <scope>NUCLEOTIDE SEQUENCE [LARGE SCALE GENOMIC DNA]</scope>
    <source>
        <strain evidence="2">CCUG 49339</strain>
    </source>
</reference>
<comment type="caution">
    <text evidence="1">The sequence shown here is derived from an EMBL/GenBank/DDBJ whole genome shotgun (WGS) entry which is preliminary data.</text>
</comment>